<sequence length="69" mass="7562">MVLRSALRTTLVKSHELHLRSQGTLSSMRIGGTSRIRSVNSITDITRMTPLHGAWTLSATETDLGIISK</sequence>
<accession>A0A8J6E943</accession>
<dbReference type="Proteomes" id="UP000770717">
    <property type="component" value="Unassembled WGS sequence"/>
</dbReference>
<keyword evidence="2" id="KW-1185">Reference proteome</keyword>
<comment type="caution">
    <text evidence="1">The sequence shown here is derived from an EMBL/GenBank/DDBJ whole genome shotgun (WGS) entry which is preliminary data.</text>
</comment>
<name>A0A8J6E943_ELECQ</name>
<reference evidence="1" key="1">
    <citation type="thesis" date="2020" institute="ProQuest LLC" country="789 East Eisenhower Parkway, Ann Arbor, MI, USA">
        <title>Comparative Genomics and Chromosome Evolution.</title>
        <authorList>
            <person name="Mudd A.B."/>
        </authorList>
    </citation>
    <scope>NUCLEOTIDE SEQUENCE</scope>
    <source>
        <strain evidence="1">HN-11 Male</strain>
        <tissue evidence="1">Kidney and liver</tissue>
    </source>
</reference>
<proteinExistence type="predicted"/>
<dbReference type="EMBL" id="WNTK01010493">
    <property type="protein sequence ID" value="KAG9462578.1"/>
    <property type="molecule type" value="Genomic_DNA"/>
</dbReference>
<organism evidence="1 2">
    <name type="scientific">Eleutherodactylus coqui</name>
    <name type="common">Puerto Rican coqui</name>
    <dbReference type="NCBI Taxonomy" id="57060"/>
    <lineage>
        <taxon>Eukaryota</taxon>
        <taxon>Metazoa</taxon>
        <taxon>Chordata</taxon>
        <taxon>Craniata</taxon>
        <taxon>Vertebrata</taxon>
        <taxon>Euteleostomi</taxon>
        <taxon>Amphibia</taxon>
        <taxon>Batrachia</taxon>
        <taxon>Anura</taxon>
        <taxon>Neobatrachia</taxon>
        <taxon>Hyloidea</taxon>
        <taxon>Eleutherodactylidae</taxon>
        <taxon>Eleutherodactylinae</taxon>
        <taxon>Eleutherodactylus</taxon>
        <taxon>Eleutherodactylus</taxon>
    </lineage>
</organism>
<gene>
    <name evidence="1" type="ORF">GDO78_013830</name>
</gene>
<evidence type="ECO:0000313" key="2">
    <source>
        <dbReference type="Proteomes" id="UP000770717"/>
    </source>
</evidence>
<evidence type="ECO:0000313" key="1">
    <source>
        <dbReference type="EMBL" id="KAG9462578.1"/>
    </source>
</evidence>
<protein>
    <submittedName>
        <fullName evidence="1">Uncharacterized protein</fullName>
    </submittedName>
</protein>
<dbReference type="AlphaFoldDB" id="A0A8J6E943"/>